<organism evidence="1 2">
    <name type="scientific">Phlebiopsis gigantea (strain 11061_1 CR5-6)</name>
    <name type="common">White-rot fungus</name>
    <name type="synonym">Peniophora gigantea</name>
    <dbReference type="NCBI Taxonomy" id="745531"/>
    <lineage>
        <taxon>Eukaryota</taxon>
        <taxon>Fungi</taxon>
        <taxon>Dikarya</taxon>
        <taxon>Basidiomycota</taxon>
        <taxon>Agaricomycotina</taxon>
        <taxon>Agaricomycetes</taxon>
        <taxon>Polyporales</taxon>
        <taxon>Phanerochaetaceae</taxon>
        <taxon>Phlebiopsis</taxon>
    </lineage>
</organism>
<dbReference type="HOGENOM" id="CLU_1636006_0_0_1"/>
<keyword evidence="2" id="KW-1185">Reference proteome</keyword>
<evidence type="ECO:0000313" key="2">
    <source>
        <dbReference type="Proteomes" id="UP000053257"/>
    </source>
</evidence>
<protein>
    <submittedName>
        <fullName evidence="1">Uncharacterized protein</fullName>
    </submittedName>
</protein>
<dbReference type="Proteomes" id="UP000053257">
    <property type="component" value="Unassembled WGS sequence"/>
</dbReference>
<dbReference type="EMBL" id="KN840518">
    <property type="protein sequence ID" value="KIP06430.1"/>
    <property type="molecule type" value="Genomic_DNA"/>
</dbReference>
<name>A0A0C3S9S3_PHLG1</name>
<evidence type="ECO:0000313" key="1">
    <source>
        <dbReference type="EMBL" id="KIP06430.1"/>
    </source>
</evidence>
<proteinExistence type="predicted"/>
<gene>
    <name evidence="1" type="ORF">PHLGIDRAFT_35952</name>
</gene>
<reference evidence="1 2" key="1">
    <citation type="journal article" date="2014" name="PLoS Genet.">
        <title>Analysis of the Phlebiopsis gigantea genome, transcriptome and secretome provides insight into its pioneer colonization strategies of wood.</title>
        <authorList>
            <person name="Hori C."/>
            <person name="Ishida T."/>
            <person name="Igarashi K."/>
            <person name="Samejima M."/>
            <person name="Suzuki H."/>
            <person name="Master E."/>
            <person name="Ferreira P."/>
            <person name="Ruiz-Duenas F.J."/>
            <person name="Held B."/>
            <person name="Canessa P."/>
            <person name="Larrondo L.F."/>
            <person name="Schmoll M."/>
            <person name="Druzhinina I.S."/>
            <person name="Kubicek C.P."/>
            <person name="Gaskell J.A."/>
            <person name="Kersten P."/>
            <person name="St John F."/>
            <person name="Glasner J."/>
            <person name="Sabat G."/>
            <person name="Splinter BonDurant S."/>
            <person name="Syed K."/>
            <person name="Yadav J."/>
            <person name="Mgbeahuruike A.C."/>
            <person name="Kovalchuk A."/>
            <person name="Asiegbu F.O."/>
            <person name="Lackner G."/>
            <person name="Hoffmeister D."/>
            <person name="Rencoret J."/>
            <person name="Gutierrez A."/>
            <person name="Sun H."/>
            <person name="Lindquist E."/>
            <person name="Barry K."/>
            <person name="Riley R."/>
            <person name="Grigoriev I.V."/>
            <person name="Henrissat B."/>
            <person name="Kues U."/>
            <person name="Berka R.M."/>
            <person name="Martinez A.T."/>
            <person name="Covert S.F."/>
            <person name="Blanchette R.A."/>
            <person name="Cullen D."/>
        </authorList>
    </citation>
    <scope>NUCLEOTIDE SEQUENCE [LARGE SCALE GENOMIC DNA]</scope>
    <source>
        <strain evidence="1 2">11061_1 CR5-6</strain>
    </source>
</reference>
<dbReference type="AlphaFoldDB" id="A0A0C3S9S3"/>
<accession>A0A0C3S9S3</accession>
<sequence>MIYPSPYASSSPQHNWLSVPYATAYGRDGYYSSPSSVSSSPMSSQFSASLSAYSTPVSEHQSLPPRCAELPLVGSRPLGFGPFGLFGPLDFGHAANNAVYDGLALGDAWAPGPSGSLQLDLQGAPPGQGEATAALTGGNVAFSMQMYETPVVGFSTDASSLT</sequence>